<evidence type="ECO:0000313" key="5">
    <source>
        <dbReference type="Proteomes" id="UP001652600"/>
    </source>
</evidence>
<keyword evidence="2" id="KW-0238">DNA-binding</keyword>
<feature type="domain" description="HAT C-terminal dimerisation" evidence="3">
    <location>
        <begin position="479"/>
        <end position="562"/>
    </location>
</feature>
<dbReference type="GeneID" id="103485733"/>
<dbReference type="Pfam" id="PF05699">
    <property type="entry name" value="Dimer_Tnp_hAT"/>
    <property type="match status" value="1"/>
</dbReference>
<dbReference type="NCBIfam" id="TIGR03317">
    <property type="entry name" value="ygfZ_signature"/>
    <property type="match status" value="1"/>
</dbReference>
<dbReference type="PANTHER" id="PTHR46481">
    <property type="entry name" value="ZINC FINGER BED DOMAIN-CONTAINING PROTEIN 4"/>
    <property type="match status" value="1"/>
</dbReference>
<dbReference type="SUPFAM" id="SSF103025">
    <property type="entry name" value="Folate-binding domain"/>
    <property type="match status" value="1"/>
</dbReference>
<dbReference type="Proteomes" id="UP001652600">
    <property type="component" value="Chromosome 3"/>
</dbReference>
<feature type="domain" description="hAT-like transposase RNase-H fold" evidence="4">
    <location>
        <begin position="312"/>
        <end position="416"/>
    </location>
</feature>
<gene>
    <name evidence="6" type="primary">LOC103485733</name>
</gene>
<keyword evidence="1" id="KW-0809">Transit peptide</keyword>
<dbReference type="InterPro" id="IPR017703">
    <property type="entry name" value="YgfZ/GCV_T_CS"/>
</dbReference>
<organism evidence="5 6">
    <name type="scientific">Cucumis melo</name>
    <name type="common">Muskmelon</name>
    <dbReference type="NCBI Taxonomy" id="3656"/>
    <lineage>
        <taxon>Eukaryota</taxon>
        <taxon>Viridiplantae</taxon>
        <taxon>Streptophyta</taxon>
        <taxon>Embryophyta</taxon>
        <taxon>Tracheophyta</taxon>
        <taxon>Spermatophyta</taxon>
        <taxon>Magnoliopsida</taxon>
        <taxon>eudicotyledons</taxon>
        <taxon>Gunneridae</taxon>
        <taxon>Pentapetalae</taxon>
        <taxon>rosids</taxon>
        <taxon>fabids</taxon>
        <taxon>Cucurbitales</taxon>
        <taxon>Cucurbitaceae</taxon>
        <taxon>Benincaseae</taxon>
        <taxon>Cucumis</taxon>
    </lineage>
</organism>
<protein>
    <submittedName>
        <fullName evidence="6">Zinc finger BED domain-containing protein RICESLEEPER 2-like</fullName>
    </submittedName>
</protein>
<dbReference type="PANTHER" id="PTHR46481:SF7">
    <property type="entry name" value="ZINC FINGER BED DOMAIN-CONTAINING PROTEIN RICESLEEPER 2-LIKE"/>
    <property type="match status" value="1"/>
</dbReference>
<proteinExistence type="predicted"/>
<keyword evidence="5" id="KW-1185">Reference proteome</keyword>
<dbReference type="RefSeq" id="XP_050938795.1">
    <property type="nucleotide sequence ID" value="XM_051082838.1"/>
</dbReference>
<dbReference type="InterPro" id="IPR025525">
    <property type="entry name" value="hAT-like_transposase_RNase-H"/>
</dbReference>
<evidence type="ECO:0000256" key="1">
    <source>
        <dbReference type="ARBA" id="ARBA00022946"/>
    </source>
</evidence>
<dbReference type="InterPro" id="IPR012337">
    <property type="entry name" value="RNaseH-like_sf"/>
</dbReference>
<dbReference type="InterPro" id="IPR052035">
    <property type="entry name" value="ZnF_BED_domain_contain"/>
</dbReference>
<dbReference type="Pfam" id="PF14372">
    <property type="entry name" value="hAT-like_RNase-H"/>
    <property type="match status" value="1"/>
</dbReference>
<sequence length="608" mass="69745">MVGNGFKIQDWNALVSKRFFHLTKHICFPHALRDLRTPLIEADKETDEDNYVLWRLEKGVSQGSNEIQKGEAIPLEYNLVGLNAISFDKGCYVWQELVARTHHQGVIRKRVVPLKFLNDRGEDNSKSHKGDTIGRAIEKCLEGWGIDRLFTVTVDNASSNDVAIAYLVKKFKGRNGLVLDGEFIHIRCCAHILNLIVSDALKDLHVSIIRIRNAVKYVRSSPARLQIFKDFAKEDKMSTKNCLTMDVPTRWNSTFTMLDGAIKCQKTFERLEEHDPSYLPKDDIPTTEDWDNAKVFVKFLKTFSEVTMKFSASMSVTSNIFFHELCLIQEIIREYSSYENALLSQMTLSMQTKFNKYWGITTSEKTNLLLYVSVVLDPRYKLAYVNYCFNEFLEEDCAKIWTNKVEEAFRRLCDDYYMRMSKEKYSQTQSCTPIEGFGFQSQSEIPSISSSGSYKARATVHDRFKQSNKTCLDDAKTEVTRYLDEARIDCMGDEYLDLLTWWKVNASRFKIISQVARDIYSIPISTVPSESAFSTGGRVLDSFRSSLTPQTAEALICAQNWIQSKPLDDMTEEIDGAEEIDEEFINIGKEMEAAFENLNNDSMSLEAQ</sequence>
<evidence type="ECO:0000256" key="2">
    <source>
        <dbReference type="ARBA" id="ARBA00023125"/>
    </source>
</evidence>
<dbReference type="Gene3D" id="3.30.1360.120">
    <property type="entry name" value="Probable tRNA modification gtpase trme, domain 1"/>
    <property type="match status" value="1"/>
</dbReference>
<dbReference type="InterPro" id="IPR027266">
    <property type="entry name" value="TrmE/GcvT-like"/>
</dbReference>
<evidence type="ECO:0000313" key="6">
    <source>
        <dbReference type="RefSeq" id="XP_050938795.1"/>
    </source>
</evidence>
<reference evidence="6" key="1">
    <citation type="submission" date="2025-08" db="UniProtKB">
        <authorList>
            <consortium name="RefSeq"/>
        </authorList>
    </citation>
    <scope>IDENTIFICATION</scope>
    <source>
        <tissue evidence="6">Stem</tissue>
    </source>
</reference>
<dbReference type="InterPro" id="IPR008906">
    <property type="entry name" value="HATC_C_dom"/>
</dbReference>
<name>A0ABM3KLZ6_CUCME</name>
<evidence type="ECO:0000259" key="4">
    <source>
        <dbReference type="Pfam" id="PF14372"/>
    </source>
</evidence>
<evidence type="ECO:0000259" key="3">
    <source>
        <dbReference type="Pfam" id="PF05699"/>
    </source>
</evidence>
<accession>A0ABM3KLZ6</accession>
<dbReference type="SUPFAM" id="SSF53098">
    <property type="entry name" value="Ribonuclease H-like"/>
    <property type="match status" value="1"/>
</dbReference>